<dbReference type="Gene3D" id="2.40.128.20">
    <property type="match status" value="1"/>
</dbReference>
<name>A0A9D2BXW0_9FIRM</name>
<dbReference type="InterPro" id="IPR012674">
    <property type="entry name" value="Calycin"/>
</dbReference>
<dbReference type="Pfam" id="PF09148">
    <property type="entry name" value="DUF1934"/>
    <property type="match status" value="1"/>
</dbReference>
<dbReference type="EMBL" id="DXDX01000128">
    <property type="protein sequence ID" value="HIY21616.1"/>
    <property type="molecule type" value="Genomic_DNA"/>
</dbReference>
<protein>
    <submittedName>
        <fullName evidence="1">DUF1934 domain-containing protein</fullName>
    </submittedName>
</protein>
<gene>
    <name evidence="1" type="ORF">H9841_06935</name>
</gene>
<dbReference type="SUPFAM" id="SSF50814">
    <property type="entry name" value="Lipocalins"/>
    <property type="match status" value="1"/>
</dbReference>
<reference evidence="1" key="1">
    <citation type="journal article" date="2021" name="PeerJ">
        <title>Extensive microbial diversity within the chicken gut microbiome revealed by metagenomics and culture.</title>
        <authorList>
            <person name="Gilroy R."/>
            <person name="Ravi A."/>
            <person name="Getino M."/>
            <person name="Pursley I."/>
            <person name="Horton D.L."/>
            <person name="Alikhan N.F."/>
            <person name="Baker D."/>
            <person name="Gharbi K."/>
            <person name="Hall N."/>
            <person name="Watson M."/>
            <person name="Adriaenssens E.M."/>
            <person name="Foster-Nyarko E."/>
            <person name="Jarju S."/>
            <person name="Secka A."/>
            <person name="Antonio M."/>
            <person name="Oren A."/>
            <person name="Chaudhuri R.R."/>
            <person name="La Ragione R."/>
            <person name="Hildebrand F."/>
            <person name="Pallen M.J."/>
        </authorList>
    </citation>
    <scope>NUCLEOTIDE SEQUENCE</scope>
    <source>
        <strain evidence="1">ChiBcec16_6824</strain>
    </source>
</reference>
<comment type="caution">
    <text evidence="1">The sequence shown here is derived from an EMBL/GenBank/DDBJ whole genome shotgun (WGS) entry which is preliminary data.</text>
</comment>
<sequence length="153" mass="17116">MSENNVIISIKGVQCSTEQEEETIELVTEGRLEVDGEAGYTLSYQESEVTGLEGTLTTFQIEKDRITLLRLGEFNSQMVFEQGRRHLSMYNTPYGALSVGVNTREMEAHMGAEGGKIRIAYDVEIDHAVTGMNTFEIYVREAKRSGASQILNR</sequence>
<evidence type="ECO:0000313" key="2">
    <source>
        <dbReference type="Proteomes" id="UP000823868"/>
    </source>
</evidence>
<dbReference type="AlphaFoldDB" id="A0A9D2BXW0"/>
<evidence type="ECO:0000313" key="1">
    <source>
        <dbReference type="EMBL" id="HIY21616.1"/>
    </source>
</evidence>
<proteinExistence type="predicted"/>
<dbReference type="Proteomes" id="UP000823868">
    <property type="component" value="Unassembled WGS sequence"/>
</dbReference>
<organism evidence="1 2">
    <name type="scientific">Candidatus Flavonifractor merdigallinarum</name>
    <dbReference type="NCBI Taxonomy" id="2838589"/>
    <lineage>
        <taxon>Bacteria</taxon>
        <taxon>Bacillati</taxon>
        <taxon>Bacillota</taxon>
        <taxon>Clostridia</taxon>
        <taxon>Eubacteriales</taxon>
        <taxon>Oscillospiraceae</taxon>
        <taxon>Flavonifractor</taxon>
    </lineage>
</organism>
<reference evidence="1" key="2">
    <citation type="submission" date="2021-04" db="EMBL/GenBank/DDBJ databases">
        <authorList>
            <person name="Gilroy R."/>
        </authorList>
    </citation>
    <scope>NUCLEOTIDE SEQUENCE</scope>
    <source>
        <strain evidence="1">ChiBcec16_6824</strain>
    </source>
</reference>
<accession>A0A9D2BXW0</accession>
<dbReference type="InterPro" id="IPR015231">
    <property type="entry name" value="DUF1934"/>
</dbReference>